<reference evidence="2" key="1">
    <citation type="submission" date="2018-05" db="EMBL/GenBank/DDBJ databases">
        <authorList>
            <person name="Lanie J.A."/>
            <person name="Ng W.-L."/>
            <person name="Kazmierczak K.M."/>
            <person name="Andrzejewski T.M."/>
            <person name="Davidsen T.M."/>
            <person name="Wayne K.J."/>
            <person name="Tettelin H."/>
            <person name="Glass J.I."/>
            <person name="Rusch D."/>
            <person name="Podicherti R."/>
            <person name="Tsui H.-C.T."/>
            <person name="Winkler M.E."/>
        </authorList>
    </citation>
    <scope>NUCLEOTIDE SEQUENCE</scope>
</reference>
<proteinExistence type="predicted"/>
<dbReference type="SUPFAM" id="SSF51735">
    <property type="entry name" value="NAD(P)-binding Rossmann-fold domains"/>
    <property type="match status" value="1"/>
</dbReference>
<evidence type="ECO:0000313" key="2">
    <source>
        <dbReference type="EMBL" id="SVD56208.1"/>
    </source>
</evidence>
<evidence type="ECO:0000259" key="1">
    <source>
        <dbReference type="Pfam" id="PF01370"/>
    </source>
</evidence>
<name>A0A382WDN2_9ZZZZ</name>
<dbReference type="AlphaFoldDB" id="A0A382WDN2"/>
<sequence length="98" mass="11178">MTSVSLNPPPKERFVDDVCYLNFDMTDSSLVKKYLDKDFDYVVNLGGYINHQLFQEGGSTLIETHFSALQNLVKILPRRRLKRFVQIGSSDEYGNATA</sequence>
<protein>
    <recommendedName>
        <fullName evidence="1">NAD-dependent epimerase/dehydratase domain-containing protein</fullName>
    </recommendedName>
</protein>
<dbReference type="EMBL" id="UINC01158587">
    <property type="protein sequence ID" value="SVD56208.1"/>
    <property type="molecule type" value="Genomic_DNA"/>
</dbReference>
<dbReference type="InterPro" id="IPR001509">
    <property type="entry name" value="Epimerase_deHydtase"/>
</dbReference>
<feature type="non-terminal residue" evidence="2">
    <location>
        <position position="98"/>
    </location>
</feature>
<gene>
    <name evidence="2" type="ORF">METZ01_LOCUS409062</name>
</gene>
<dbReference type="Gene3D" id="3.40.50.720">
    <property type="entry name" value="NAD(P)-binding Rossmann-like Domain"/>
    <property type="match status" value="1"/>
</dbReference>
<dbReference type="Pfam" id="PF01370">
    <property type="entry name" value="Epimerase"/>
    <property type="match status" value="1"/>
</dbReference>
<feature type="domain" description="NAD-dependent epimerase/dehydratase" evidence="1">
    <location>
        <begin position="18"/>
        <end position="97"/>
    </location>
</feature>
<organism evidence="2">
    <name type="scientific">marine metagenome</name>
    <dbReference type="NCBI Taxonomy" id="408172"/>
    <lineage>
        <taxon>unclassified sequences</taxon>
        <taxon>metagenomes</taxon>
        <taxon>ecological metagenomes</taxon>
    </lineage>
</organism>
<dbReference type="InterPro" id="IPR036291">
    <property type="entry name" value="NAD(P)-bd_dom_sf"/>
</dbReference>
<accession>A0A382WDN2</accession>